<gene>
    <name evidence="2" type="ORF">XD73_0363</name>
</gene>
<dbReference type="InterPro" id="IPR000073">
    <property type="entry name" value="AB_hydrolase_1"/>
</dbReference>
<dbReference type="GO" id="GO:0016020">
    <property type="term" value="C:membrane"/>
    <property type="evidence" value="ECO:0007669"/>
    <property type="project" value="TreeGrafter"/>
</dbReference>
<dbReference type="Proteomes" id="UP000064249">
    <property type="component" value="Unassembled WGS sequence"/>
</dbReference>
<sequence length="256" mass="29333">MTMHSLDGIAYQDNKKDQPERTPILLVHGAGSSHLGWPAIFRHMHARHVIAVDLPGHGESDAKQLETIEEHADHLLAFLNNIHMDRVTVIGFSMGAAIALEMLLLQPELFSKAIFLSYLPHPNFDTLLREYSRGIIESSHFVKQFSNLLFGSEISQKKRDQVSASLSDGDQLYHDLCAIEHYQPRFPKTSLTIPTLWAFGEKDPFIENSQQQIIRESFFNPTIQEIPKAGHMYLWEYPDIMLCDITNFLGEERHQR</sequence>
<comment type="caution">
    <text evidence="2">The sequence shown here is derived from an EMBL/GenBank/DDBJ whole genome shotgun (WGS) entry which is preliminary data.</text>
</comment>
<organism evidence="2 3">
    <name type="scientific">Anaerolinea thermophila</name>
    <dbReference type="NCBI Taxonomy" id="167964"/>
    <lineage>
        <taxon>Bacteria</taxon>
        <taxon>Bacillati</taxon>
        <taxon>Chloroflexota</taxon>
        <taxon>Anaerolineae</taxon>
        <taxon>Anaerolineales</taxon>
        <taxon>Anaerolineaceae</taxon>
        <taxon>Anaerolinea</taxon>
    </lineage>
</organism>
<reference evidence="2 3" key="1">
    <citation type="journal article" date="2015" name="MBio">
        <title>Genome-Resolved Metagenomic Analysis Reveals Roles for Candidate Phyla and Other Microbial Community Members in Biogeochemical Transformations in Oil Reservoirs.</title>
        <authorList>
            <person name="Hu P."/>
            <person name="Tom L."/>
            <person name="Singh A."/>
            <person name="Thomas B.C."/>
            <person name="Baker B.J."/>
            <person name="Piceno Y.M."/>
            <person name="Andersen G.L."/>
            <person name="Banfield J.F."/>
        </authorList>
    </citation>
    <scope>NUCLEOTIDE SEQUENCE [LARGE SCALE GENOMIC DNA]</scope>
    <source>
        <strain evidence="2">46_16</strain>
    </source>
</reference>
<accession>A0A101FYN4</accession>
<dbReference type="PANTHER" id="PTHR43798">
    <property type="entry name" value="MONOACYLGLYCEROL LIPASE"/>
    <property type="match status" value="1"/>
</dbReference>
<dbReference type="Gene3D" id="3.40.50.1820">
    <property type="entry name" value="alpha/beta hydrolase"/>
    <property type="match status" value="1"/>
</dbReference>
<dbReference type="GO" id="GO:0016787">
    <property type="term" value="F:hydrolase activity"/>
    <property type="evidence" value="ECO:0007669"/>
    <property type="project" value="UniProtKB-KW"/>
</dbReference>
<name>A0A101FYN4_9CHLR</name>
<proteinExistence type="predicted"/>
<evidence type="ECO:0000259" key="1">
    <source>
        <dbReference type="Pfam" id="PF12697"/>
    </source>
</evidence>
<keyword evidence="2" id="KW-0378">Hydrolase</keyword>
<dbReference type="EMBL" id="LGFU01000009">
    <property type="protein sequence ID" value="KUK46742.1"/>
    <property type="molecule type" value="Genomic_DNA"/>
</dbReference>
<protein>
    <submittedName>
        <fullName evidence="2">Putative hydrolase</fullName>
    </submittedName>
</protein>
<dbReference type="SUPFAM" id="SSF53474">
    <property type="entry name" value="alpha/beta-Hydrolases"/>
    <property type="match status" value="1"/>
</dbReference>
<evidence type="ECO:0000313" key="2">
    <source>
        <dbReference type="EMBL" id="KUK46742.1"/>
    </source>
</evidence>
<dbReference type="PANTHER" id="PTHR43798:SF33">
    <property type="entry name" value="HYDROLASE, PUTATIVE (AFU_ORTHOLOGUE AFUA_2G14860)-RELATED"/>
    <property type="match status" value="1"/>
</dbReference>
<dbReference type="PRINTS" id="PR00111">
    <property type="entry name" value="ABHYDROLASE"/>
</dbReference>
<dbReference type="InterPro" id="IPR050266">
    <property type="entry name" value="AB_hydrolase_sf"/>
</dbReference>
<dbReference type="AlphaFoldDB" id="A0A101FYN4"/>
<dbReference type="Pfam" id="PF12697">
    <property type="entry name" value="Abhydrolase_6"/>
    <property type="match status" value="1"/>
</dbReference>
<evidence type="ECO:0000313" key="3">
    <source>
        <dbReference type="Proteomes" id="UP000064249"/>
    </source>
</evidence>
<dbReference type="InterPro" id="IPR029058">
    <property type="entry name" value="AB_hydrolase_fold"/>
</dbReference>
<feature type="domain" description="AB hydrolase-1" evidence="1">
    <location>
        <begin position="24"/>
        <end position="239"/>
    </location>
</feature>